<evidence type="ECO:0000313" key="2">
    <source>
        <dbReference type="EMBL" id="ODJ86309.1"/>
    </source>
</evidence>
<dbReference type="InterPro" id="IPR029063">
    <property type="entry name" value="SAM-dependent_MTases_sf"/>
</dbReference>
<dbReference type="Gene3D" id="3.40.50.150">
    <property type="entry name" value="Vaccinia Virus protein VP39"/>
    <property type="match status" value="1"/>
</dbReference>
<dbReference type="InterPro" id="IPR041698">
    <property type="entry name" value="Methyltransf_25"/>
</dbReference>
<dbReference type="Pfam" id="PF13649">
    <property type="entry name" value="Methyltransf_25"/>
    <property type="match status" value="1"/>
</dbReference>
<dbReference type="Proteomes" id="UP000094769">
    <property type="component" value="Unassembled WGS sequence"/>
</dbReference>
<dbReference type="RefSeq" id="WP_069127241.1">
    <property type="nucleotide sequence ID" value="NZ_MARB01000024.1"/>
</dbReference>
<reference evidence="2 3" key="1">
    <citation type="submission" date="2016-06" db="EMBL/GenBank/DDBJ databases">
        <title>Genome sequence of endosymbiont of Candidatus Endolucinida thiodiazotropha.</title>
        <authorList>
            <person name="Poehlein A."/>
            <person name="Koenig S."/>
            <person name="Heiden S.E."/>
            <person name="Thuermer A."/>
            <person name="Voget S."/>
            <person name="Daniel R."/>
            <person name="Markert S."/>
            <person name="Gros O."/>
            <person name="Schweder T."/>
        </authorList>
    </citation>
    <scope>NUCLEOTIDE SEQUENCE [LARGE SCALE GENOMIC DNA]</scope>
    <source>
        <strain evidence="2 3">COS</strain>
    </source>
</reference>
<dbReference type="OrthoDB" id="9791837at2"/>
<keyword evidence="2" id="KW-0830">Ubiquinone</keyword>
<comment type="caution">
    <text evidence="2">The sequence shown here is derived from an EMBL/GenBank/DDBJ whole genome shotgun (WGS) entry which is preliminary data.</text>
</comment>
<gene>
    <name evidence="2" type="primary">ubiG_2</name>
    <name evidence="2" type="ORF">CODIS_35040</name>
</gene>
<organism evidence="2 3">
    <name type="scientific">Candidatus Thiodiazotropha endolucinida</name>
    <dbReference type="NCBI Taxonomy" id="1655433"/>
    <lineage>
        <taxon>Bacteria</taxon>
        <taxon>Pseudomonadati</taxon>
        <taxon>Pseudomonadota</taxon>
        <taxon>Gammaproteobacteria</taxon>
        <taxon>Chromatiales</taxon>
        <taxon>Sedimenticolaceae</taxon>
        <taxon>Candidatus Thiodiazotropha</taxon>
    </lineage>
</organism>
<feature type="domain" description="Methyltransferase" evidence="1">
    <location>
        <begin position="72"/>
        <end position="161"/>
    </location>
</feature>
<dbReference type="PANTHER" id="PTHR42912">
    <property type="entry name" value="METHYLTRANSFERASE"/>
    <property type="match status" value="1"/>
</dbReference>
<keyword evidence="2" id="KW-0808">Transferase</keyword>
<dbReference type="GO" id="GO:0102208">
    <property type="term" value="F:2-polyprenyl-6-hydroxyphenol methylase activity"/>
    <property type="evidence" value="ECO:0007669"/>
    <property type="project" value="UniProtKB-EC"/>
</dbReference>
<accession>A0A7Z0VIU0</accession>
<protein>
    <submittedName>
        <fullName evidence="2">Ubiquinone biosynthesis O-methyltransferase</fullName>
        <ecNumber evidence="2">2.1.1.222</ecNumber>
    </submittedName>
</protein>
<evidence type="ECO:0000313" key="3">
    <source>
        <dbReference type="Proteomes" id="UP000094769"/>
    </source>
</evidence>
<dbReference type="PANTHER" id="PTHR42912:SF80">
    <property type="entry name" value="METHYLTRANSFERASE DOMAIN-CONTAINING PROTEIN"/>
    <property type="match status" value="1"/>
</dbReference>
<dbReference type="GO" id="GO:0032259">
    <property type="term" value="P:methylation"/>
    <property type="evidence" value="ECO:0007669"/>
    <property type="project" value="UniProtKB-KW"/>
</dbReference>
<sequence>MYDFIHDISLRPVPFSRYTAKELWTKPHLSRQMLKYHLSQETELASRRFETIDGVVGWIDQKLNLPGKRLCDLGCGPGLYTKRFFAQGAEVTGIDFSEYTLEYAKSESQGDISYLYADYLTDSLPSGFDIITLIYTDLCVLSPEQRSILLGRMRGMLKPEGHIVLDVAGIGLLQGKREVTLIEDRLMGGFWAENEYVGIQKTFIYEDQHLALDRYVIIEPGETWQIYNWFQHFSPQMIESELKDAGFTVVEIAGDLTGEPLTENGNLLGIIATPS</sequence>
<keyword evidence="3" id="KW-1185">Reference proteome</keyword>
<dbReference type="EMBL" id="MARB01000024">
    <property type="protein sequence ID" value="ODJ86309.1"/>
    <property type="molecule type" value="Genomic_DNA"/>
</dbReference>
<dbReference type="AlphaFoldDB" id="A0A7Z0VIU0"/>
<keyword evidence="2" id="KW-0489">Methyltransferase</keyword>
<dbReference type="InterPro" id="IPR050508">
    <property type="entry name" value="Methyltransf_Superfamily"/>
</dbReference>
<dbReference type="CDD" id="cd02440">
    <property type="entry name" value="AdoMet_MTases"/>
    <property type="match status" value="1"/>
</dbReference>
<proteinExistence type="predicted"/>
<dbReference type="EC" id="2.1.1.222" evidence="2"/>
<name>A0A7Z0VIU0_9GAMM</name>
<evidence type="ECO:0000259" key="1">
    <source>
        <dbReference type="Pfam" id="PF13649"/>
    </source>
</evidence>
<dbReference type="SUPFAM" id="SSF53335">
    <property type="entry name" value="S-adenosyl-L-methionine-dependent methyltransferases"/>
    <property type="match status" value="1"/>
</dbReference>